<proteinExistence type="predicted"/>
<gene>
    <name evidence="2" type="ORF">BIW11_00196</name>
</gene>
<dbReference type="AlphaFoldDB" id="A0A1V9Y0B9"/>
<organism evidence="2 3">
    <name type="scientific">Tropilaelaps mercedesae</name>
    <dbReference type="NCBI Taxonomy" id="418985"/>
    <lineage>
        <taxon>Eukaryota</taxon>
        <taxon>Metazoa</taxon>
        <taxon>Ecdysozoa</taxon>
        <taxon>Arthropoda</taxon>
        <taxon>Chelicerata</taxon>
        <taxon>Arachnida</taxon>
        <taxon>Acari</taxon>
        <taxon>Parasitiformes</taxon>
        <taxon>Mesostigmata</taxon>
        <taxon>Gamasina</taxon>
        <taxon>Dermanyssoidea</taxon>
        <taxon>Laelapidae</taxon>
        <taxon>Tropilaelaps</taxon>
    </lineage>
</organism>
<dbReference type="STRING" id="418985.A0A1V9Y0B9"/>
<feature type="chain" id="PRO_5012076888" description="Secreted salivary gland peptide-like" evidence="1">
    <location>
        <begin position="20"/>
        <end position="223"/>
    </location>
</feature>
<accession>A0A1V9Y0B9</accession>
<dbReference type="InParanoid" id="A0A1V9Y0B9"/>
<dbReference type="Proteomes" id="UP000192247">
    <property type="component" value="Unassembled WGS sequence"/>
</dbReference>
<feature type="signal peptide" evidence="1">
    <location>
        <begin position="1"/>
        <end position="19"/>
    </location>
</feature>
<evidence type="ECO:0000313" key="3">
    <source>
        <dbReference type="Proteomes" id="UP000192247"/>
    </source>
</evidence>
<name>A0A1V9Y0B9_9ACAR</name>
<evidence type="ECO:0000313" key="2">
    <source>
        <dbReference type="EMBL" id="OQR79142.1"/>
    </source>
</evidence>
<sequence length="223" mass="24318">MQYYVVICVLFAAVVGIQADRCHLRELDLCVASGAGNNKISTTEAEVDKQCGVMQEVSECFGNYTQSCATPIQRELVGLVSEGAREVQKKFCTRGDKLRTEYLKHASCLAKAQPQGRKCLNDVQTGLEKIEEAKFQDRVSTACCVYARYAQCSTQVVEGTCGKAAVEYGHLLIRLATSNLLDVVCQNFLNNPVCDTLLPPPGTKAKGNSKSVVSRLFNAYVSS</sequence>
<reference evidence="2 3" key="1">
    <citation type="journal article" date="2017" name="Gigascience">
        <title>Draft genome of the honey bee ectoparasitic mite, Tropilaelaps mercedesae, is shaped by the parasitic life history.</title>
        <authorList>
            <person name="Dong X."/>
            <person name="Armstrong S.D."/>
            <person name="Xia D."/>
            <person name="Makepeace B.L."/>
            <person name="Darby A.C."/>
            <person name="Kadowaki T."/>
        </authorList>
    </citation>
    <scope>NUCLEOTIDE SEQUENCE [LARGE SCALE GENOMIC DNA]</scope>
    <source>
        <strain evidence="2">Wuxi-XJTLU</strain>
    </source>
</reference>
<comment type="caution">
    <text evidence="2">The sequence shown here is derived from an EMBL/GenBank/DDBJ whole genome shotgun (WGS) entry which is preliminary data.</text>
</comment>
<dbReference type="PANTHER" id="PTHR33964:SF1">
    <property type="entry name" value="RE45066P"/>
    <property type="match status" value="1"/>
</dbReference>
<dbReference type="OrthoDB" id="10051804at2759"/>
<evidence type="ECO:0000256" key="1">
    <source>
        <dbReference type="SAM" id="SignalP"/>
    </source>
</evidence>
<protein>
    <recommendedName>
        <fullName evidence="4">Secreted salivary gland peptide-like</fullName>
    </recommendedName>
</protein>
<evidence type="ECO:0008006" key="4">
    <source>
        <dbReference type="Google" id="ProtNLM"/>
    </source>
</evidence>
<dbReference type="EMBL" id="MNPL01001448">
    <property type="protein sequence ID" value="OQR79142.1"/>
    <property type="molecule type" value="Genomic_DNA"/>
</dbReference>
<dbReference type="PANTHER" id="PTHR33964">
    <property type="entry name" value="RE45066P-RELATED"/>
    <property type="match status" value="1"/>
</dbReference>
<keyword evidence="1" id="KW-0732">Signal</keyword>
<keyword evidence="3" id="KW-1185">Reference proteome</keyword>